<dbReference type="Proteomes" id="UP000092462">
    <property type="component" value="Unassembled WGS sequence"/>
</dbReference>
<organism evidence="3 4">
    <name type="scientific">Phlebotomus papatasi</name>
    <name type="common">Sandfly</name>
    <dbReference type="NCBI Taxonomy" id="29031"/>
    <lineage>
        <taxon>Eukaryota</taxon>
        <taxon>Metazoa</taxon>
        <taxon>Ecdysozoa</taxon>
        <taxon>Arthropoda</taxon>
        <taxon>Hexapoda</taxon>
        <taxon>Insecta</taxon>
        <taxon>Pterygota</taxon>
        <taxon>Neoptera</taxon>
        <taxon>Endopterygota</taxon>
        <taxon>Diptera</taxon>
        <taxon>Nematocera</taxon>
        <taxon>Psychodoidea</taxon>
        <taxon>Psychodidae</taxon>
        <taxon>Phlebotomus</taxon>
        <taxon>Phlebotomus</taxon>
    </lineage>
</organism>
<dbReference type="InterPro" id="IPR040233">
    <property type="entry name" value="CCD97-like_C"/>
</dbReference>
<evidence type="ECO:0000259" key="2">
    <source>
        <dbReference type="Pfam" id="PF09747"/>
    </source>
</evidence>
<dbReference type="PANTHER" id="PTHR31840">
    <property type="entry name" value="COILED-COIL DOMAIN-CONTAINING PROTEIN 97"/>
    <property type="match status" value="1"/>
</dbReference>
<reference evidence="3" key="1">
    <citation type="submission" date="2022-08" db="UniProtKB">
        <authorList>
            <consortium name="EnsemblMetazoa"/>
        </authorList>
    </citation>
    <scope>IDENTIFICATION</scope>
    <source>
        <strain evidence="3">Israel</strain>
    </source>
</reference>
<accession>A0A1B0CZD9</accession>
<feature type="region of interest" description="Disordered" evidence="1">
    <location>
        <begin position="211"/>
        <end position="234"/>
    </location>
</feature>
<dbReference type="VEuPathDB" id="VectorBase:PPAPM1_011820"/>
<feature type="domain" description="CCD97-like C-terminal" evidence="2">
    <location>
        <begin position="113"/>
        <end position="285"/>
    </location>
</feature>
<dbReference type="PANTHER" id="PTHR31840:SF1">
    <property type="entry name" value="COILED-COIL DOMAIN-CONTAINING PROTEIN 97"/>
    <property type="match status" value="1"/>
</dbReference>
<dbReference type="AlphaFoldDB" id="A0A1B0CZD9"/>
<sequence>MLPIDTDTVASVAEEDELRAKIIQNICNGDRVFFKSQQIDDPDLTMEEKEAIVKELFSKKDSLFLARFGNHIDIENLVYFEEKQYSGDEEYIVKQHLERLRRWHKNKGVEIRNRRYAAMQKMIAENSAYFTETEMMNREPLLYDQLIGQFLSEDEKMTRDNRDSSSLVNVLLNGIEDSDYSEKLAQEKYGQEENSSSSSDNSVPKERTLWGEFTDQSAASTSRSRQKPITRTERDLLREEFMGIMYTNFLQGTDKDFDYSAVDNNADYDDAIRSLDEEEKYFDDDDTNDSAANGIHGQEGASSEDELDVYMEHLNRHQSLQEQL</sequence>
<dbReference type="EMBL" id="AJVK01009542">
    <property type="status" value="NOT_ANNOTATED_CDS"/>
    <property type="molecule type" value="Genomic_DNA"/>
</dbReference>
<evidence type="ECO:0000256" key="1">
    <source>
        <dbReference type="SAM" id="MobiDB-lite"/>
    </source>
</evidence>
<feature type="region of interest" description="Disordered" evidence="1">
    <location>
        <begin position="282"/>
        <end position="305"/>
    </location>
</feature>
<protein>
    <recommendedName>
        <fullName evidence="2">CCD97-like C-terminal domain-containing protein</fullName>
    </recommendedName>
</protein>
<dbReference type="EnsemblMetazoa" id="PPAI000461-RA">
    <property type="protein sequence ID" value="PPAI000461-PA"/>
    <property type="gene ID" value="PPAI000461"/>
</dbReference>
<evidence type="ECO:0000313" key="4">
    <source>
        <dbReference type="Proteomes" id="UP000092462"/>
    </source>
</evidence>
<name>A0A1B0CZD9_PHLPP</name>
<proteinExistence type="predicted"/>
<feature type="region of interest" description="Disordered" evidence="1">
    <location>
        <begin position="186"/>
        <end position="205"/>
    </location>
</feature>
<feature type="compositionally biased region" description="Polar residues" evidence="1">
    <location>
        <begin position="214"/>
        <end position="229"/>
    </location>
</feature>
<evidence type="ECO:0000313" key="3">
    <source>
        <dbReference type="EnsemblMetazoa" id="PPAI000461-PA"/>
    </source>
</evidence>
<dbReference type="InterPro" id="IPR018613">
    <property type="entry name" value="Ccdc97-like"/>
</dbReference>
<dbReference type="Pfam" id="PF09747">
    <property type="entry name" value="CCD97-like_C"/>
    <property type="match status" value="1"/>
</dbReference>
<keyword evidence="4" id="KW-1185">Reference proteome</keyword>
<dbReference type="VEuPathDB" id="VectorBase:PPAI000461"/>